<comment type="caution">
    <text evidence="1">The sequence shown here is derived from an EMBL/GenBank/DDBJ whole genome shotgun (WGS) entry which is preliminary data.</text>
</comment>
<dbReference type="EMBL" id="RAWE01000119">
    <property type="protein sequence ID" value="RKG99215.1"/>
    <property type="molecule type" value="Genomic_DNA"/>
</dbReference>
<keyword evidence="2" id="KW-1185">Reference proteome</keyword>
<evidence type="ECO:0000313" key="2">
    <source>
        <dbReference type="Proteomes" id="UP000268313"/>
    </source>
</evidence>
<proteinExistence type="predicted"/>
<protein>
    <submittedName>
        <fullName evidence="1">Uncharacterized protein</fullName>
    </submittedName>
</protein>
<dbReference type="AlphaFoldDB" id="A0A3A8JVI8"/>
<organism evidence="1 2">
    <name type="scientific">Corallococcus carmarthensis</name>
    <dbReference type="NCBI Taxonomy" id="2316728"/>
    <lineage>
        <taxon>Bacteria</taxon>
        <taxon>Pseudomonadati</taxon>
        <taxon>Myxococcota</taxon>
        <taxon>Myxococcia</taxon>
        <taxon>Myxococcales</taxon>
        <taxon>Cystobacterineae</taxon>
        <taxon>Myxococcaceae</taxon>
        <taxon>Corallococcus</taxon>
    </lineage>
</organism>
<evidence type="ECO:0000313" key="1">
    <source>
        <dbReference type="EMBL" id="RKG99215.1"/>
    </source>
</evidence>
<gene>
    <name evidence="1" type="ORF">D7X32_27195</name>
</gene>
<reference evidence="2" key="1">
    <citation type="submission" date="2018-09" db="EMBL/GenBank/DDBJ databases">
        <authorList>
            <person name="Livingstone P.G."/>
            <person name="Whitworth D.E."/>
        </authorList>
    </citation>
    <scope>NUCLEOTIDE SEQUENCE [LARGE SCALE GENOMIC DNA]</scope>
    <source>
        <strain evidence="2">CA043D</strain>
    </source>
</reference>
<accession>A0A3A8JVI8</accession>
<sequence>MLSPSRALRIAREMPLLALEDAVRRVGFERFQDAELDPLVTETQRAVLADAADLTMSCRELLERWMQLRWAAHGRHSVTVPNALALAVRGMELHGYTCNDVTVPELTLHVSVPLVAGITLPDASGRDWPVTDMLIASEGNGRQWRVLLEAPGDAPQRQTIAAVRIDWPSGVSVDEAVDRHAREAAPGVDWRGAWRWILGVVLARQSSQTQA</sequence>
<name>A0A3A8JVI8_9BACT</name>
<dbReference type="Proteomes" id="UP000268313">
    <property type="component" value="Unassembled WGS sequence"/>
</dbReference>